<dbReference type="EMBL" id="JAVDPY010000008">
    <property type="protein sequence ID" value="MDR6335561.1"/>
    <property type="molecule type" value="Genomic_DNA"/>
</dbReference>
<evidence type="ECO:0000313" key="2">
    <source>
        <dbReference type="EMBL" id="MDR6335561.1"/>
    </source>
</evidence>
<sequence>MKKQRAPKPITYGEKAMRVSTAASTLKELKE</sequence>
<feature type="region of interest" description="Disordered" evidence="1">
    <location>
        <begin position="1"/>
        <end position="31"/>
    </location>
</feature>
<dbReference type="Proteomes" id="UP001245370">
    <property type="component" value="Unassembled WGS sequence"/>
</dbReference>
<gene>
    <name evidence="2" type="ORF">GGQ86_004057</name>
</gene>
<accession>A0ABU1KLU8</accession>
<name>A0ABU1KLU8_XANFL</name>
<protein>
    <submittedName>
        <fullName evidence="2">Uncharacterized protein</fullName>
    </submittedName>
</protein>
<organism evidence="2 3">
    <name type="scientific">Xanthobacter flavus</name>
    <dbReference type="NCBI Taxonomy" id="281"/>
    <lineage>
        <taxon>Bacteria</taxon>
        <taxon>Pseudomonadati</taxon>
        <taxon>Pseudomonadota</taxon>
        <taxon>Alphaproteobacteria</taxon>
        <taxon>Hyphomicrobiales</taxon>
        <taxon>Xanthobacteraceae</taxon>
        <taxon>Xanthobacter</taxon>
    </lineage>
</organism>
<evidence type="ECO:0000256" key="1">
    <source>
        <dbReference type="SAM" id="MobiDB-lite"/>
    </source>
</evidence>
<keyword evidence="3" id="KW-1185">Reference proteome</keyword>
<proteinExistence type="predicted"/>
<evidence type="ECO:0000313" key="3">
    <source>
        <dbReference type="Proteomes" id="UP001245370"/>
    </source>
</evidence>
<reference evidence="2 3" key="1">
    <citation type="submission" date="2023-07" db="EMBL/GenBank/DDBJ databases">
        <title>Genomic Encyclopedia of Type Strains, Phase IV (KMG-IV): sequencing the most valuable type-strain genomes for metagenomic binning, comparative biology and taxonomic classification.</title>
        <authorList>
            <person name="Goeker M."/>
        </authorList>
    </citation>
    <scope>NUCLEOTIDE SEQUENCE [LARGE SCALE GENOMIC DNA]</scope>
    <source>
        <strain evidence="2 3">DSM 338</strain>
    </source>
</reference>
<comment type="caution">
    <text evidence="2">The sequence shown here is derived from an EMBL/GenBank/DDBJ whole genome shotgun (WGS) entry which is preliminary data.</text>
</comment>